<dbReference type="InterPro" id="IPR021689">
    <property type="entry name" value="DUF3271"/>
</dbReference>
<keyword evidence="2" id="KW-0732">Signal</keyword>
<dbReference type="VEuPathDB" id="PlasmoDB:AK88_00034"/>
<evidence type="ECO:0000313" key="3">
    <source>
        <dbReference type="EMBL" id="KJP90186.1"/>
    </source>
</evidence>
<keyword evidence="4" id="KW-1185">Reference proteome</keyword>
<proteinExistence type="predicted"/>
<dbReference type="Pfam" id="PF11675">
    <property type="entry name" value="DUF3271"/>
    <property type="match status" value="1"/>
</dbReference>
<name>A0A0D9QUC9_PLAFR</name>
<feature type="chain" id="PRO_5002343945" description="Parasitophorous vacuolar protein 1" evidence="2">
    <location>
        <begin position="19"/>
        <end position="429"/>
    </location>
</feature>
<feature type="compositionally biased region" description="Low complexity" evidence="1">
    <location>
        <begin position="412"/>
        <end position="423"/>
    </location>
</feature>
<organism evidence="3 4">
    <name type="scientific">Plasmodium fragile</name>
    <dbReference type="NCBI Taxonomy" id="5857"/>
    <lineage>
        <taxon>Eukaryota</taxon>
        <taxon>Sar</taxon>
        <taxon>Alveolata</taxon>
        <taxon>Apicomplexa</taxon>
        <taxon>Aconoidasida</taxon>
        <taxon>Haemosporida</taxon>
        <taxon>Plasmodiidae</taxon>
        <taxon>Plasmodium</taxon>
        <taxon>Plasmodium (Plasmodium)</taxon>
    </lineage>
</organism>
<protein>
    <recommendedName>
        <fullName evidence="5">Parasitophorous vacuolar protein 1</fullName>
    </recommendedName>
</protein>
<feature type="signal peptide" evidence="2">
    <location>
        <begin position="1"/>
        <end position="18"/>
    </location>
</feature>
<reference evidence="3 4" key="1">
    <citation type="submission" date="2014-03" db="EMBL/GenBank/DDBJ databases">
        <title>The Genome Sequence of Plasmodium fragile nilgiri.</title>
        <authorList>
            <consortium name="The Broad Institute Genomics Platform"/>
            <consortium name="The Broad Institute Genome Sequencing Center for Infectious Disease"/>
            <person name="Neafsey D."/>
            <person name="Duraisingh M."/>
            <person name="Young S.K."/>
            <person name="Zeng Q."/>
            <person name="Gargeya S."/>
            <person name="Abouelleil A."/>
            <person name="Alvarado L."/>
            <person name="Chapman S.B."/>
            <person name="Gainer-Dewar J."/>
            <person name="Goldberg J."/>
            <person name="Griggs A."/>
            <person name="Gujja S."/>
            <person name="Hansen M."/>
            <person name="Howarth C."/>
            <person name="Imamovic A."/>
            <person name="Larimer J."/>
            <person name="Pearson M."/>
            <person name="Poon T.W."/>
            <person name="Priest M."/>
            <person name="Roberts A."/>
            <person name="Saif S."/>
            <person name="Shea T."/>
            <person name="Sykes S."/>
            <person name="Wortman J."/>
            <person name="Nusbaum C."/>
            <person name="Birren B."/>
        </authorList>
    </citation>
    <scope>NUCLEOTIDE SEQUENCE [LARGE SCALE GENOMIC DNA]</scope>
    <source>
        <strain evidence="4">nilgiri</strain>
    </source>
</reference>
<dbReference type="OrthoDB" id="392929at2759"/>
<evidence type="ECO:0000313" key="4">
    <source>
        <dbReference type="Proteomes" id="UP000054561"/>
    </source>
</evidence>
<gene>
    <name evidence="3" type="ORF">AK88_00034</name>
</gene>
<accession>A0A0D9QUC9</accession>
<dbReference type="OMA" id="GICMKFF"/>
<dbReference type="Proteomes" id="UP000054561">
    <property type="component" value="Unassembled WGS sequence"/>
</dbReference>
<dbReference type="AlphaFoldDB" id="A0A0D9QUC9"/>
<evidence type="ECO:0000256" key="2">
    <source>
        <dbReference type="SAM" id="SignalP"/>
    </source>
</evidence>
<dbReference type="RefSeq" id="XP_012333108.1">
    <property type="nucleotide sequence ID" value="XM_012477685.1"/>
</dbReference>
<dbReference type="EMBL" id="KQ001645">
    <property type="protein sequence ID" value="KJP90186.1"/>
    <property type="molecule type" value="Genomic_DNA"/>
</dbReference>
<evidence type="ECO:0008006" key="5">
    <source>
        <dbReference type="Google" id="ProtNLM"/>
    </source>
</evidence>
<evidence type="ECO:0000256" key="1">
    <source>
        <dbReference type="SAM" id="MobiDB-lite"/>
    </source>
</evidence>
<sequence>MMTKVALSALLVLLPVYCLNVEKQNQEPEEINNITAKLQVQNSEHEKFLNMINEIFSNTDEGCKLSFSNSGFRCALNKFDVTFNNESKGINALFTSEHEQIIKEAAEDYKVRLMLELQNLSPPNTSLQNFKKEYQGICMKFFSSLRRQFFHLYRSDGPGQDGADQSHGDITNADQLTEKLESTYDSASTEDGSSAGKVANQDLSELMDEDDEHNPDAPTVHQSSYSYSSHTSKKIMFDGNNVIEENETSVNDGSDDQTDDLQQGPMTKEKALSIFLKNTSFTIEGHCTEEEQKENPFSVFFNSQLSRNHFSTACNANGKNFLRKAGGNSPLPMEPLNPEDLNKMMADMLKFFESQNDGNGMMLPFLNNMNFNDVLENLGLPHGLDFEGMFNDILQGTGVTPSCRGARPTLNQPPTKQDPPTTDESNDQQ</sequence>
<dbReference type="GeneID" id="24265348"/>
<feature type="region of interest" description="Disordered" evidence="1">
    <location>
        <begin position="400"/>
        <end position="429"/>
    </location>
</feature>